<gene>
    <name evidence="2" type="ORF">IAA66_06960</name>
</gene>
<sequence>MRNKTKLGALALALALTLYAVPAFAVLEVPVVSVPEGERAALYAEPHSQADILGEYYTGTSLDILGTAGDWANVSIGGWQTDNREGYMLISQMDMTNNSATVAYIRSEMPVARLLEDTKLYDRPDGAPLQDCLAGMRVGVMGETPDGWLHVRLAHDMFGYVRADAAEETGDILQNALMGLPALGYAALKEGEEAVYDQPAPGAQVVYEGGRQVELLSDEGAWRQVRPIHLEVYSGFVPEETIEATFLLRDMLLPEAQPVGAGAYVVGETLAAGLYTVASGDAEATLDIRAETFERTFALPAGADYAVYLPEHAHVTLSGGQMAPLQAEPVTPEGESQWTLSGVRRLLYGVQIVDNDECYYTITLAPDAEEGYYRITSFLEDAGYAGETAWEDTATPLYVWDDPVLVDLSGGEFIELYNCTLSAVWGNG</sequence>
<evidence type="ECO:0000313" key="3">
    <source>
        <dbReference type="Proteomes" id="UP000886819"/>
    </source>
</evidence>
<protein>
    <recommendedName>
        <fullName evidence="4">SH3 domain-containing protein</fullName>
    </recommendedName>
</protein>
<name>A0A9D0YWJ9_9FIRM</name>
<comment type="caution">
    <text evidence="2">The sequence shown here is derived from an EMBL/GenBank/DDBJ whole genome shotgun (WGS) entry which is preliminary data.</text>
</comment>
<evidence type="ECO:0000256" key="1">
    <source>
        <dbReference type="SAM" id="SignalP"/>
    </source>
</evidence>
<organism evidence="2 3">
    <name type="scientific">Candidatus Avichristensenella intestinipullorum</name>
    <dbReference type="NCBI Taxonomy" id="2840693"/>
    <lineage>
        <taxon>Bacteria</taxon>
        <taxon>Bacillati</taxon>
        <taxon>Bacillota</taxon>
        <taxon>Clostridia</taxon>
        <taxon>Candidatus Avichristensenella</taxon>
    </lineage>
</organism>
<reference evidence="2" key="1">
    <citation type="submission" date="2020-10" db="EMBL/GenBank/DDBJ databases">
        <authorList>
            <person name="Gilroy R."/>
        </authorList>
    </citation>
    <scope>NUCLEOTIDE SEQUENCE</scope>
    <source>
        <strain evidence="2">ChiHile30-977</strain>
    </source>
</reference>
<feature type="signal peptide" evidence="1">
    <location>
        <begin position="1"/>
        <end position="25"/>
    </location>
</feature>
<reference evidence="2" key="2">
    <citation type="journal article" date="2021" name="PeerJ">
        <title>Extensive microbial diversity within the chicken gut microbiome revealed by metagenomics and culture.</title>
        <authorList>
            <person name="Gilroy R."/>
            <person name="Ravi A."/>
            <person name="Getino M."/>
            <person name="Pursley I."/>
            <person name="Horton D.L."/>
            <person name="Alikhan N.F."/>
            <person name="Baker D."/>
            <person name="Gharbi K."/>
            <person name="Hall N."/>
            <person name="Watson M."/>
            <person name="Adriaenssens E.M."/>
            <person name="Foster-Nyarko E."/>
            <person name="Jarju S."/>
            <person name="Secka A."/>
            <person name="Antonio M."/>
            <person name="Oren A."/>
            <person name="Chaudhuri R.R."/>
            <person name="La Ragione R."/>
            <person name="Hildebrand F."/>
            <person name="Pallen M.J."/>
        </authorList>
    </citation>
    <scope>NUCLEOTIDE SEQUENCE</scope>
    <source>
        <strain evidence="2">ChiHile30-977</strain>
    </source>
</reference>
<proteinExistence type="predicted"/>
<dbReference type="EMBL" id="DVFI01000099">
    <property type="protein sequence ID" value="HIQ63312.1"/>
    <property type="molecule type" value="Genomic_DNA"/>
</dbReference>
<accession>A0A9D0YWJ9</accession>
<dbReference type="Proteomes" id="UP000886819">
    <property type="component" value="Unassembled WGS sequence"/>
</dbReference>
<feature type="chain" id="PRO_5039314401" description="SH3 domain-containing protein" evidence="1">
    <location>
        <begin position="26"/>
        <end position="428"/>
    </location>
</feature>
<keyword evidence="1" id="KW-0732">Signal</keyword>
<evidence type="ECO:0000313" key="2">
    <source>
        <dbReference type="EMBL" id="HIQ63312.1"/>
    </source>
</evidence>
<dbReference type="AlphaFoldDB" id="A0A9D0YWJ9"/>
<evidence type="ECO:0008006" key="4">
    <source>
        <dbReference type="Google" id="ProtNLM"/>
    </source>
</evidence>